<dbReference type="InterPro" id="IPR057495">
    <property type="entry name" value="AAA_lid_BCS1"/>
</dbReference>
<keyword evidence="7 12" id="KW-0067">ATP-binding</keyword>
<dbReference type="SUPFAM" id="SSF52540">
    <property type="entry name" value="P-loop containing nucleoside triphosphate hydrolases"/>
    <property type="match status" value="1"/>
</dbReference>
<evidence type="ECO:0000256" key="11">
    <source>
        <dbReference type="ARBA" id="ARBA00048778"/>
    </source>
</evidence>
<dbReference type="STRING" id="341454.A0A4S2N6Q6"/>
<dbReference type="AlphaFoldDB" id="A0A4S2N6Q6"/>
<proteinExistence type="inferred from homology"/>
<dbReference type="Pfam" id="PF00004">
    <property type="entry name" value="AAA"/>
    <property type="match status" value="1"/>
</dbReference>
<evidence type="ECO:0000256" key="13">
    <source>
        <dbReference type="SAM" id="MobiDB-lite"/>
    </source>
</evidence>
<feature type="region of interest" description="Disordered" evidence="13">
    <location>
        <begin position="16"/>
        <end position="61"/>
    </location>
</feature>
<dbReference type="PROSITE" id="PS00674">
    <property type="entry name" value="AAA"/>
    <property type="match status" value="1"/>
</dbReference>
<accession>A0A4S2N6Q6</accession>
<keyword evidence="17" id="KW-1185">Reference proteome</keyword>
<dbReference type="OrthoDB" id="10251412at2759"/>
<dbReference type="GO" id="GO:0005743">
    <property type="term" value="C:mitochondrial inner membrane"/>
    <property type="evidence" value="ECO:0007669"/>
    <property type="project" value="UniProtKB-SubCell"/>
</dbReference>
<comment type="similarity">
    <text evidence="2">Belongs to the AAA ATPase family. BCS1 subfamily.</text>
</comment>
<dbReference type="Pfam" id="PF08740">
    <property type="entry name" value="BCS1_N"/>
    <property type="match status" value="1"/>
</dbReference>
<dbReference type="InterPro" id="IPR003960">
    <property type="entry name" value="ATPase_AAA_CS"/>
</dbReference>
<comment type="catalytic activity">
    <reaction evidence="11">
        <text>ATP + H2O = ADP + phosphate + H(+)</text>
        <dbReference type="Rhea" id="RHEA:13065"/>
        <dbReference type="ChEBI" id="CHEBI:15377"/>
        <dbReference type="ChEBI" id="CHEBI:15378"/>
        <dbReference type="ChEBI" id="CHEBI:30616"/>
        <dbReference type="ChEBI" id="CHEBI:43474"/>
        <dbReference type="ChEBI" id="CHEBI:456216"/>
    </reaction>
    <physiologicalReaction direction="left-to-right" evidence="11">
        <dbReference type="Rhea" id="RHEA:13066"/>
    </physiologicalReaction>
</comment>
<dbReference type="InParanoid" id="A0A4S2N6Q6"/>
<feature type="domain" description="AAA+ ATPase" evidence="14">
    <location>
        <begin position="306"/>
        <end position="438"/>
    </location>
</feature>
<evidence type="ECO:0000256" key="5">
    <source>
        <dbReference type="ARBA" id="ARBA00022792"/>
    </source>
</evidence>
<dbReference type="GO" id="GO:0034551">
    <property type="term" value="P:mitochondrial respiratory chain complex III assembly"/>
    <property type="evidence" value="ECO:0007669"/>
    <property type="project" value="UniProtKB-ARBA"/>
</dbReference>
<keyword evidence="5" id="KW-0999">Mitochondrion inner membrane</keyword>
<dbReference type="GO" id="GO:0005524">
    <property type="term" value="F:ATP binding"/>
    <property type="evidence" value="ECO:0007669"/>
    <property type="project" value="UniProtKB-KW"/>
</dbReference>
<dbReference type="Proteomes" id="UP000298138">
    <property type="component" value="Unassembled WGS sequence"/>
</dbReference>
<evidence type="ECO:0000259" key="14">
    <source>
        <dbReference type="SMART" id="SM00382"/>
    </source>
</evidence>
<name>A0A4S2N6Q6_9PEZI</name>
<keyword evidence="6" id="KW-0378">Hydrolase</keyword>
<dbReference type="CDD" id="cd19510">
    <property type="entry name" value="RecA-like_BCS1"/>
    <property type="match status" value="1"/>
</dbReference>
<evidence type="ECO:0000256" key="7">
    <source>
        <dbReference type="ARBA" id="ARBA00022840"/>
    </source>
</evidence>
<reference evidence="16 17" key="1">
    <citation type="submission" date="2019-04" db="EMBL/GenBank/DDBJ databases">
        <title>Comparative genomics and transcriptomics to analyze fruiting body development in filamentous ascomycetes.</title>
        <authorList>
            <consortium name="DOE Joint Genome Institute"/>
            <person name="Lutkenhaus R."/>
            <person name="Traeger S."/>
            <person name="Breuer J."/>
            <person name="Kuo A."/>
            <person name="Lipzen A."/>
            <person name="Pangilinan J."/>
            <person name="Dilworth D."/>
            <person name="Sandor L."/>
            <person name="Poggeler S."/>
            <person name="Barry K."/>
            <person name="Grigoriev I.V."/>
            <person name="Nowrousian M."/>
        </authorList>
    </citation>
    <scope>NUCLEOTIDE SEQUENCE [LARGE SCALE GENOMIC DNA]</scope>
    <source>
        <strain evidence="16 17">CBS 389.68</strain>
    </source>
</reference>
<keyword evidence="4 12" id="KW-0547">Nucleotide-binding</keyword>
<evidence type="ECO:0000259" key="15">
    <source>
        <dbReference type="SMART" id="SM01024"/>
    </source>
</evidence>
<dbReference type="FunCoup" id="A0A4S2N6Q6">
    <property type="interactions" value="1087"/>
</dbReference>
<evidence type="ECO:0000256" key="1">
    <source>
        <dbReference type="ARBA" id="ARBA00004434"/>
    </source>
</evidence>
<sequence>MAADSSLFSALGFKNLSSPQSTFRNSSTENPPPYSPSASNDAKVPTDRPSPPPSTNSSTAGLFANLGDNPLFTGGLAIAALTTGFQIARKGSVRALSLIRRHMLVTVEIPSSDPSYEWFLHFLAEHQRMQALPSAAQQSAKLPIWTLSGIISRIKPAPRELAVETRTLKAASGASITDFVLVPGQGKHVINYKSTFMQISRQRDTRRINVPTGTPFETLEVTTLYAHRSVLSELLYESQQLALQKSEGKTTVYNSWGTEWRPFGNPQRKRPLNSVILAPGVKERVVTDLREFLNSADWYRDRGIPYRRGYLLYGPPGTGKTSFVKALAGDLDYNICMVNLSERGLTDDRLNHLLSNLPERSIALLEDADAAFANRTQVAEDGYRGANVTFSGLLNALDGAASGEDRIIILTTNHPDRLDEALLRPGRVDMKIEIGYATPEVVEGMWGRFFDPSTLPAEICPPEEVSKQKKRFLDILNSGRFFDENHQGISTAELQGMFLFYKHDPHGVADAAEAIV</sequence>
<keyword evidence="8" id="KW-1133">Transmembrane helix</keyword>
<dbReference type="FunFam" id="3.40.50.300:FF:000768">
    <property type="entry name" value="Probable mitochondrial chaperone bcs1"/>
    <property type="match status" value="1"/>
</dbReference>
<evidence type="ECO:0000313" key="16">
    <source>
        <dbReference type="EMBL" id="TGZ85012.1"/>
    </source>
</evidence>
<comment type="subcellular location">
    <subcellularLocation>
        <location evidence="1">Mitochondrion inner membrane</location>
        <topology evidence="1">Single-pass membrane protein</topology>
    </subcellularLocation>
</comment>
<keyword evidence="3" id="KW-0812">Transmembrane</keyword>
<dbReference type="InterPro" id="IPR027417">
    <property type="entry name" value="P-loop_NTPase"/>
</dbReference>
<dbReference type="InterPro" id="IPR003593">
    <property type="entry name" value="AAA+_ATPase"/>
</dbReference>
<dbReference type="SMART" id="SM00382">
    <property type="entry name" value="AAA"/>
    <property type="match status" value="1"/>
</dbReference>
<dbReference type="GO" id="GO:0016887">
    <property type="term" value="F:ATP hydrolysis activity"/>
    <property type="evidence" value="ECO:0007669"/>
    <property type="project" value="InterPro"/>
</dbReference>
<dbReference type="InterPro" id="IPR014851">
    <property type="entry name" value="BCS1_N"/>
</dbReference>
<evidence type="ECO:0000313" key="17">
    <source>
        <dbReference type="Proteomes" id="UP000298138"/>
    </source>
</evidence>
<dbReference type="PANTHER" id="PTHR23070">
    <property type="entry name" value="BCS1 AAA-TYPE ATPASE"/>
    <property type="match status" value="1"/>
</dbReference>
<dbReference type="SMART" id="SM01024">
    <property type="entry name" value="BCS1_N"/>
    <property type="match status" value="1"/>
</dbReference>
<dbReference type="Gene3D" id="3.40.50.300">
    <property type="entry name" value="P-loop containing nucleotide triphosphate hydrolases"/>
    <property type="match status" value="1"/>
</dbReference>
<evidence type="ECO:0000256" key="4">
    <source>
        <dbReference type="ARBA" id="ARBA00022741"/>
    </source>
</evidence>
<evidence type="ECO:0000256" key="3">
    <source>
        <dbReference type="ARBA" id="ARBA00022692"/>
    </source>
</evidence>
<evidence type="ECO:0000256" key="8">
    <source>
        <dbReference type="ARBA" id="ARBA00022989"/>
    </source>
</evidence>
<dbReference type="InterPro" id="IPR003959">
    <property type="entry name" value="ATPase_AAA_core"/>
</dbReference>
<evidence type="ECO:0000256" key="2">
    <source>
        <dbReference type="ARBA" id="ARBA00007448"/>
    </source>
</evidence>
<feature type="compositionally biased region" description="Polar residues" evidence="13">
    <location>
        <begin position="16"/>
        <end position="29"/>
    </location>
</feature>
<evidence type="ECO:0000256" key="10">
    <source>
        <dbReference type="ARBA" id="ARBA00023136"/>
    </source>
</evidence>
<evidence type="ECO:0000256" key="12">
    <source>
        <dbReference type="RuleBase" id="RU003651"/>
    </source>
</evidence>
<evidence type="ECO:0000256" key="6">
    <source>
        <dbReference type="ARBA" id="ARBA00022801"/>
    </source>
</evidence>
<keyword evidence="9" id="KW-0496">Mitochondrion</keyword>
<dbReference type="Pfam" id="PF25426">
    <property type="entry name" value="AAA_lid_BCS1"/>
    <property type="match status" value="1"/>
</dbReference>
<keyword evidence="10" id="KW-0472">Membrane</keyword>
<dbReference type="EMBL" id="ML220112">
    <property type="protein sequence ID" value="TGZ85012.1"/>
    <property type="molecule type" value="Genomic_DNA"/>
</dbReference>
<protein>
    <submittedName>
        <fullName evidence="16">Putative mitochondrial chaperone BCS1</fullName>
    </submittedName>
</protein>
<dbReference type="InterPro" id="IPR050747">
    <property type="entry name" value="Mitochondrial_chaperone_BCS1"/>
</dbReference>
<evidence type="ECO:0000256" key="9">
    <source>
        <dbReference type="ARBA" id="ARBA00023128"/>
    </source>
</evidence>
<feature type="non-terminal residue" evidence="16">
    <location>
        <position position="516"/>
    </location>
</feature>
<gene>
    <name evidence="16" type="ORF">EX30DRAFT_313893</name>
</gene>
<organism evidence="16 17">
    <name type="scientific">Ascodesmis nigricans</name>
    <dbReference type="NCBI Taxonomy" id="341454"/>
    <lineage>
        <taxon>Eukaryota</taxon>
        <taxon>Fungi</taxon>
        <taxon>Dikarya</taxon>
        <taxon>Ascomycota</taxon>
        <taxon>Pezizomycotina</taxon>
        <taxon>Pezizomycetes</taxon>
        <taxon>Pezizales</taxon>
        <taxon>Ascodesmidaceae</taxon>
        <taxon>Ascodesmis</taxon>
    </lineage>
</organism>
<feature type="domain" description="BCS1 N-terminal" evidence="15">
    <location>
        <begin position="79"/>
        <end position="275"/>
    </location>
</feature>